<gene>
    <name evidence="2" type="ORF">PXEA_LOCUS20999</name>
</gene>
<feature type="compositionally biased region" description="Basic residues" evidence="1">
    <location>
        <begin position="19"/>
        <end position="29"/>
    </location>
</feature>
<dbReference type="Proteomes" id="UP000784294">
    <property type="component" value="Unassembled WGS sequence"/>
</dbReference>
<accession>A0A3S5A4M6</accession>
<organism evidence="2 3">
    <name type="scientific">Protopolystoma xenopodis</name>
    <dbReference type="NCBI Taxonomy" id="117903"/>
    <lineage>
        <taxon>Eukaryota</taxon>
        <taxon>Metazoa</taxon>
        <taxon>Spiralia</taxon>
        <taxon>Lophotrochozoa</taxon>
        <taxon>Platyhelminthes</taxon>
        <taxon>Monogenea</taxon>
        <taxon>Polyopisthocotylea</taxon>
        <taxon>Polystomatidea</taxon>
        <taxon>Polystomatidae</taxon>
        <taxon>Protopolystoma</taxon>
    </lineage>
</organism>
<feature type="compositionally biased region" description="Basic and acidic residues" evidence="1">
    <location>
        <begin position="49"/>
        <end position="60"/>
    </location>
</feature>
<feature type="region of interest" description="Disordered" evidence="1">
    <location>
        <begin position="1"/>
        <end position="71"/>
    </location>
</feature>
<protein>
    <submittedName>
        <fullName evidence="2">Uncharacterized protein</fullName>
    </submittedName>
</protein>
<dbReference type="AlphaFoldDB" id="A0A3S5A4M6"/>
<evidence type="ECO:0000256" key="1">
    <source>
        <dbReference type="SAM" id="MobiDB-lite"/>
    </source>
</evidence>
<evidence type="ECO:0000313" key="2">
    <source>
        <dbReference type="EMBL" id="VEL27559.1"/>
    </source>
</evidence>
<name>A0A3S5A4M6_9PLAT</name>
<reference evidence="2" key="1">
    <citation type="submission" date="2018-11" db="EMBL/GenBank/DDBJ databases">
        <authorList>
            <consortium name="Pathogen Informatics"/>
        </authorList>
    </citation>
    <scope>NUCLEOTIDE SEQUENCE</scope>
</reference>
<keyword evidence="3" id="KW-1185">Reference proteome</keyword>
<proteinExistence type="predicted"/>
<evidence type="ECO:0000313" key="3">
    <source>
        <dbReference type="Proteomes" id="UP000784294"/>
    </source>
</evidence>
<sequence>MLASSAVTGGLKSEENLPHPRRLIKRQHPLRPTQRARDPYSRNRHRTSRPNDRIGFDRTAPKQSSSPFFSAASGSDINRLIKQPHLDSQPLLPGMLFSTNRLKRSSHSGTKEMASGMIKRAKILGTVRLKPDDENNKIDKMVTADKNGAIDEWVVNDMSAGRVGGKSAFSIIPVSQVPHVHQSSDPHRIHRNIASSSSSSSISLVALRRLYGLMLFTRSQRCQMLTQAASLALSQIIPQSPSLQELTHPSSSQ</sequence>
<dbReference type="EMBL" id="CAAALY010088059">
    <property type="protein sequence ID" value="VEL27559.1"/>
    <property type="molecule type" value="Genomic_DNA"/>
</dbReference>
<comment type="caution">
    <text evidence="2">The sequence shown here is derived from an EMBL/GenBank/DDBJ whole genome shotgun (WGS) entry which is preliminary data.</text>
</comment>